<evidence type="ECO:0000313" key="2">
    <source>
        <dbReference type="Proteomes" id="UP000623795"/>
    </source>
</evidence>
<evidence type="ECO:0000313" key="1">
    <source>
        <dbReference type="EMBL" id="NMG45944.1"/>
    </source>
</evidence>
<organism evidence="1 2">
    <name type="scientific">Aromatoleum toluvorans</name>
    <dbReference type="NCBI Taxonomy" id="92002"/>
    <lineage>
        <taxon>Bacteria</taxon>
        <taxon>Pseudomonadati</taxon>
        <taxon>Pseudomonadota</taxon>
        <taxon>Betaproteobacteria</taxon>
        <taxon>Rhodocyclales</taxon>
        <taxon>Rhodocyclaceae</taxon>
        <taxon>Aromatoleum</taxon>
    </lineage>
</organism>
<accession>A0ABX1Q2K4</accession>
<protein>
    <submittedName>
        <fullName evidence="1">Uncharacterized protein</fullName>
    </submittedName>
</protein>
<dbReference type="RefSeq" id="WP_169257776.1">
    <property type="nucleotide sequence ID" value="NZ_WTVN01000042.1"/>
</dbReference>
<reference evidence="1 2" key="1">
    <citation type="submission" date="2019-12" db="EMBL/GenBank/DDBJ databases">
        <title>Comparative genomics gives insights into the taxonomy of the Azoarcus-Aromatoleum group and reveals separate origins of nif in the plant-associated Azoarcus and non-plant-associated Aromatoleum sub-groups.</title>
        <authorList>
            <person name="Lafos M."/>
            <person name="Maluk M."/>
            <person name="Batista M."/>
            <person name="Junghare M."/>
            <person name="Carmona M."/>
            <person name="Faoro H."/>
            <person name="Cruz L.M."/>
            <person name="Battistoni F."/>
            <person name="De Souza E."/>
            <person name="Pedrosa F."/>
            <person name="Chen W.-M."/>
            <person name="Poole P.S."/>
            <person name="Dixon R.A."/>
            <person name="James E.K."/>
        </authorList>
    </citation>
    <scope>NUCLEOTIDE SEQUENCE [LARGE SCALE GENOMIC DNA]</scope>
    <source>
        <strain evidence="1 2">Td21</strain>
    </source>
</reference>
<comment type="caution">
    <text evidence="1">The sequence shown here is derived from an EMBL/GenBank/DDBJ whole genome shotgun (WGS) entry which is preliminary data.</text>
</comment>
<dbReference type="EMBL" id="WTVN01000042">
    <property type="protein sequence ID" value="NMG45944.1"/>
    <property type="molecule type" value="Genomic_DNA"/>
</dbReference>
<keyword evidence="2" id="KW-1185">Reference proteome</keyword>
<name>A0ABX1Q2K4_9RHOO</name>
<dbReference type="Proteomes" id="UP000623795">
    <property type="component" value="Unassembled WGS sequence"/>
</dbReference>
<proteinExistence type="predicted"/>
<gene>
    <name evidence="1" type="ORF">GPA22_19690</name>
</gene>
<sequence>MEDEKVVKLRRALEEATPAKPKAPRHRAVPAQSIEGDNNIQAGGGKVARQSIKGNGNVQVAGTVGSMTIRTTKGPKIEMTAPAGSLGANPAFRARIEGLLKQINDYRYQRLGKAFKFGALYGDLAKAFDLDPKNWKAIWLFDESRAAEVIPWLEAKLDSTQQGRLEKAARREGYAHTRGHLFRIEKDFLEQLGWDDDYAKQRRQLVTGKTSRADMKDVEFRRWVDYLRRELESMYGESKD</sequence>